<evidence type="ECO:0000256" key="7">
    <source>
        <dbReference type="ARBA" id="ARBA00022840"/>
    </source>
</evidence>
<dbReference type="PANTHER" id="PTHR11472">
    <property type="entry name" value="DNA REPAIR DEAD HELICASE RAD3/XP-D SUBFAMILY MEMBER"/>
    <property type="match status" value="1"/>
</dbReference>
<keyword evidence="7" id="KW-0067">ATP-binding</keyword>
<dbReference type="EMBL" id="JBHLVX010000022">
    <property type="protein sequence ID" value="MFC0267592.1"/>
    <property type="molecule type" value="Genomic_DNA"/>
</dbReference>
<comment type="similarity">
    <text evidence="13">Belongs to the helicase family. DinG subfamily.</text>
</comment>
<dbReference type="InterPro" id="IPR006555">
    <property type="entry name" value="ATP-dep_Helicase_C"/>
</dbReference>
<evidence type="ECO:0000256" key="3">
    <source>
        <dbReference type="ARBA" id="ARBA00022741"/>
    </source>
</evidence>
<keyword evidence="16" id="KW-1185">Reference proteome</keyword>
<reference evidence="15 16" key="1">
    <citation type="submission" date="2024-09" db="EMBL/GenBank/DDBJ databases">
        <authorList>
            <person name="Sun Q."/>
            <person name="Mori K."/>
        </authorList>
    </citation>
    <scope>NUCLEOTIDE SEQUENCE [LARGE SCALE GENOMIC DNA]</scope>
    <source>
        <strain evidence="15 16">CCM 7415</strain>
    </source>
</reference>
<evidence type="ECO:0000256" key="13">
    <source>
        <dbReference type="ARBA" id="ARBA00038058"/>
    </source>
</evidence>
<accession>A0ABV6G1R0</accession>
<dbReference type="Gene3D" id="1.10.275.40">
    <property type="match status" value="1"/>
</dbReference>
<evidence type="ECO:0000256" key="9">
    <source>
        <dbReference type="ARBA" id="ARBA00023014"/>
    </source>
</evidence>
<dbReference type="InterPro" id="IPR045028">
    <property type="entry name" value="DinG/Rad3-like"/>
</dbReference>
<organism evidence="15 16">
    <name type="scientific">Kushneria aurantia</name>
    <dbReference type="NCBI Taxonomy" id="504092"/>
    <lineage>
        <taxon>Bacteria</taxon>
        <taxon>Pseudomonadati</taxon>
        <taxon>Pseudomonadota</taxon>
        <taxon>Gammaproteobacteria</taxon>
        <taxon>Oceanospirillales</taxon>
        <taxon>Halomonadaceae</taxon>
        <taxon>Kushneria</taxon>
    </lineage>
</organism>
<evidence type="ECO:0000256" key="10">
    <source>
        <dbReference type="ARBA" id="ARBA00023125"/>
    </source>
</evidence>
<keyword evidence="2" id="KW-0479">Metal-binding</keyword>
<dbReference type="InterPro" id="IPR027417">
    <property type="entry name" value="P-loop_NTPase"/>
</dbReference>
<dbReference type="Proteomes" id="UP001589814">
    <property type="component" value="Unassembled WGS sequence"/>
</dbReference>
<name>A0ABV6G1R0_9GAMM</name>
<feature type="domain" description="Helicase ATP-binding" evidence="14">
    <location>
        <begin position="175"/>
        <end position="440"/>
    </location>
</feature>
<evidence type="ECO:0000259" key="14">
    <source>
        <dbReference type="PROSITE" id="PS51193"/>
    </source>
</evidence>
<dbReference type="InterPro" id="IPR010614">
    <property type="entry name" value="RAD3-like_helicase_DEAD"/>
</dbReference>
<evidence type="ECO:0000256" key="1">
    <source>
        <dbReference type="ARBA" id="ARBA00022485"/>
    </source>
</evidence>
<evidence type="ECO:0000256" key="11">
    <source>
        <dbReference type="ARBA" id="ARBA00023204"/>
    </source>
</evidence>
<keyword evidence="8" id="KW-0408">Iron</keyword>
<evidence type="ECO:0000256" key="8">
    <source>
        <dbReference type="ARBA" id="ARBA00023004"/>
    </source>
</evidence>
<dbReference type="Gene3D" id="3.40.50.300">
    <property type="entry name" value="P-loop containing nucleotide triphosphate hydrolases"/>
    <property type="match status" value="2"/>
</dbReference>
<dbReference type="SUPFAM" id="SSF52540">
    <property type="entry name" value="P-loop containing nucleoside triphosphate hydrolases"/>
    <property type="match status" value="1"/>
</dbReference>
<dbReference type="InterPro" id="IPR006554">
    <property type="entry name" value="Helicase-like_DEXD_c2"/>
</dbReference>
<sequence>MTSLLRVAVRTLCDFTAREGDLDLRFTPAPSAREGIAGHQAVTARRDAGYEREIALEGVQGRLRVVGRADGFDPARGRLEEIKTFRGDLDAQPERHRRLHLAQARVYGALLCRARGFDALEIALVYFDVDSGREQVVAERYSREALEAFFIAQCDAWADWAEREMAHRAARDRALRELRFAHADFRPGQRQLAESVYKAASTGRHLLLQAPTGIGKTIGTLFPMLKAMPARALDRVFFLTARNTGRALALEALSALGMAPAASEPAPALRSLELIARDSACEHPELACHGDACPLAAGFYDRLPQARRAAVERGFLDRAALREVALAHRLCPYYLGQEMAHWCDLVIADVNYWFDSSAMLYALSQQHQWRTALLVDEAHNLVARGRAMYSAELDRGELAHVQRNLPAALGAALKTPLERVARHWRALEREREHQQSGESSGYAVLTGIPAGLGRALAQLVGAVNELMVEQPIGIDSALLRLYFDVLHFSRMLEAAATAGETHYLYDITRYEAGRRGRTCSRLALRNVVPAPLLASRFEAAHAAVLFSATLAPAHFYRDQLGLDAHTPWYDLPAPFAAEQLDVYIAAHISTRYRDREASLDPIADLIAARYAGRPGNYLAFFSSFDYLERLQARLAERHPLVPCRAQRRRMSDSERRDFVAGFTPEGQGVALAVLGGVFGEGIDLPGERLVGAFIATLGLAQINPVNEQMRARMATLFGDGYRYAYLYPGITRVVQAAGRVIRTPADRGEIHLIDDRFARPEVRALLPGWWRLED</sequence>
<proteinExistence type="inferred from homology"/>
<keyword evidence="10" id="KW-0238">DNA-binding</keyword>
<keyword evidence="6 15" id="KW-0347">Helicase</keyword>
<evidence type="ECO:0000313" key="16">
    <source>
        <dbReference type="Proteomes" id="UP001589814"/>
    </source>
</evidence>
<keyword evidence="11" id="KW-0234">DNA repair</keyword>
<dbReference type="RefSeq" id="WP_019950578.1">
    <property type="nucleotide sequence ID" value="NZ_JBHLVX010000022.1"/>
</dbReference>
<evidence type="ECO:0000256" key="4">
    <source>
        <dbReference type="ARBA" id="ARBA00022763"/>
    </source>
</evidence>
<dbReference type="Pfam" id="PF06733">
    <property type="entry name" value="DEAD_2"/>
    <property type="match status" value="1"/>
</dbReference>
<comment type="caution">
    <text evidence="15">The sequence shown here is derived from an EMBL/GenBank/DDBJ whole genome shotgun (WGS) entry which is preliminary data.</text>
</comment>
<dbReference type="SMART" id="SM00488">
    <property type="entry name" value="DEXDc2"/>
    <property type="match status" value="1"/>
</dbReference>
<evidence type="ECO:0000256" key="12">
    <source>
        <dbReference type="ARBA" id="ARBA00023235"/>
    </source>
</evidence>
<keyword evidence="4" id="KW-0227">DNA damage</keyword>
<evidence type="ECO:0000313" key="15">
    <source>
        <dbReference type="EMBL" id="MFC0267592.1"/>
    </source>
</evidence>
<dbReference type="InterPro" id="IPR042493">
    <property type="entry name" value="XPD_DNA_FeS"/>
</dbReference>
<gene>
    <name evidence="15" type="ORF">ACFFHW_06220</name>
</gene>
<keyword evidence="1" id="KW-0004">4Fe-4S</keyword>
<dbReference type="SMART" id="SM00491">
    <property type="entry name" value="HELICc2"/>
    <property type="match status" value="1"/>
</dbReference>
<dbReference type="Gene3D" id="1.10.30.20">
    <property type="entry name" value="Bacterial XPD DNA helicase, FeS cluster domain"/>
    <property type="match status" value="1"/>
</dbReference>
<keyword evidence="3" id="KW-0547">Nucleotide-binding</keyword>
<dbReference type="PROSITE" id="PS51193">
    <property type="entry name" value="HELICASE_ATP_BIND_2"/>
    <property type="match status" value="1"/>
</dbReference>
<dbReference type="PANTHER" id="PTHR11472:SF34">
    <property type="entry name" value="REGULATOR OF TELOMERE ELONGATION HELICASE 1"/>
    <property type="match status" value="1"/>
</dbReference>
<evidence type="ECO:0000256" key="2">
    <source>
        <dbReference type="ARBA" id="ARBA00022723"/>
    </source>
</evidence>
<dbReference type="InterPro" id="IPR014013">
    <property type="entry name" value="Helic_SF1/SF2_ATP-bd_DinG/Rad3"/>
</dbReference>
<keyword evidence="5" id="KW-0378">Hydrolase</keyword>
<keyword evidence="12" id="KW-0413">Isomerase</keyword>
<evidence type="ECO:0000256" key="6">
    <source>
        <dbReference type="ARBA" id="ARBA00022806"/>
    </source>
</evidence>
<evidence type="ECO:0000256" key="5">
    <source>
        <dbReference type="ARBA" id="ARBA00022801"/>
    </source>
</evidence>
<keyword evidence="9" id="KW-0411">Iron-sulfur</keyword>
<dbReference type="Pfam" id="PF13307">
    <property type="entry name" value="Helicase_C_2"/>
    <property type="match status" value="1"/>
</dbReference>
<dbReference type="GO" id="GO:0004386">
    <property type="term" value="F:helicase activity"/>
    <property type="evidence" value="ECO:0007669"/>
    <property type="project" value="UniProtKB-KW"/>
</dbReference>
<protein>
    <submittedName>
        <fullName evidence="15">Helicase C-terminal domain-containing protein</fullName>
    </submittedName>
</protein>